<dbReference type="AlphaFoldDB" id="A0A6A6DF05"/>
<sequence length="136" mass="15051">MASDALSQHQQRLRLAGLSQNALSSEGSAFSTPIHPRFWSRTLRQLVHLPSVIPISFPFLLSPSEKVNPPAGIAEKAYVVEHSVTPTELQHSNNNSMAAQQGDLVPLSSQFTWNWIEWEQLPRYTCPLASTASLDS</sequence>
<gene>
    <name evidence="1" type="ORF">K469DRAFT_805678</name>
</gene>
<accession>A0A6A6DF05</accession>
<evidence type="ECO:0000313" key="1">
    <source>
        <dbReference type="EMBL" id="KAF2178061.1"/>
    </source>
</evidence>
<protein>
    <submittedName>
        <fullName evidence="1">Uncharacterized protein</fullName>
    </submittedName>
</protein>
<organism evidence="1 2">
    <name type="scientific">Zopfia rhizophila CBS 207.26</name>
    <dbReference type="NCBI Taxonomy" id="1314779"/>
    <lineage>
        <taxon>Eukaryota</taxon>
        <taxon>Fungi</taxon>
        <taxon>Dikarya</taxon>
        <taxon>Ascomycota</taxon>
        <taxon>Pezizomycotina</taxon>
        <taxon>Dothideomycetes</taxon>
        <taxon>Dothideomycetes incertae sedis</taxon>
        <taxon>Zopfiaceae</taxon>
        <taxon>Zopfia</taxon>
    </lineage>
</organism>
<keyword evidence="2" id="KW-1185">Reference proteome</keyword>
<proteinExistence type="predicted"/>
<reference evidence="1" key="1">
    <citation type="journal article" date="2020" name="Stud. Mycol.">
        <title>101 Dothideomycetes genomes: a test case for predicting lifestyles and emergence of pathogens.</title>
        <authorList>
            <person name="Haridas S."/>
            <person name="Albert R."/>
            <person name="Binder M."/>
            <person name="Bloem J."/>
            <person name="Labutti K."/>
            <person name="Salamov A."/>
            <person name="Andreopoulos B."/>
            <person name="Baker S."/>
            <person name="Barry K."/>
            <person name="Bills G."/>
            <person name="Bluhm B."/>
            <person name="Cannon C."/>
            <person name="Castanera R."/>
            <person name="Culley D."/>
            <person name="Daum C."/>
            <person name="Ezra D."/>
            <person name="Gonzalez J."/>
            <person name="Henrissat B."/>
            <person name="Kuo A."/>
            <person name="Liang C."/>
            <person name="Lipzen A."/>
            <person name="Lutzoni F."/>
            <person name="Magnuson J."/>
            <person name="Mondo S."/>
            <person name="Nolan M."/>
            <person name="Ohm R."/>
            <person name="Pangilinan J."/>
            <person name="Park H.-J."/>
            <person name="Ramirez L."/>
            <person name="Alfaro M."/>
            <person name="Sun H."/>
            <person name="Tritt A."/>
            <person name="Yoshinaga Y."/>
            <person name="Zwiers L.-H."/>
            <person name="Turgeon B."/>
            <person name="Goodwin S."/>
            <person name="Spatafora J."/>
            <person name="Crous P."/>
            <person name="Grigoriev I."/>
        </authorList>
    </citation>
    <scope>NUCLEOTIDE SEQUENCE</scope>
    <source>
        <strain evidence="1">CBS 207.26</strain>
    </source>
</reference>
<dbReference type="Proteomes" id="UP000800200">
    <property type="component" value="Unassembled WGS sequence"/>
</dbReference>
<name>A0A6A6DF05_9PEZI</name>
<dbReference type="EMBL" id="ML994679">
    <property type="protein sequence ID" value="KAF2178061.1"/>
    <property type="molecule type" value="Genomic_DNA"/>
</dbReference>
<evidence type="ECO:0000313" key="2">
    <source>
        <dbReference type="Proteomes" id="UP000800200"/>
    </source>
</evidence>